<organism evidence="1">
    <name type="scientific">Latrodectus hesperus</name>
    <name type="common">Western black widow spider</name>
    <dbReference type="NCBI Taxonomy" id="256737"/>
    <lineage>
        <taxon>Eukaryota</taxon>
        <taxon>Metazoa</taxon>
        <taxon>Ecdysozoa</taxon>
        <taxon>Arthropoda</taxon>
        <taxon>Chelicerata</taxon>
        <taxon>Arachnida</taxon>
        <taxon>Araneae</taxon>
        <taxon>Araneomorphae</taxon>
        <taxon>Entelegynae</taxon>
        <taxon>Araneoidea</taxon>
        <taxon>Theridiidae</taxon>
        <taxon>Latrodectus</taxon>
    </lineage>
</organism>
<feature type="non-terminal residue" evidence="1">
    <location>
        <position position="61"/>
    </location>
</feature>
<dbReference type="EMBL" id="HQ005973">
    <property type="protein sequence ID" value="ADV40267.1"/>
    <property type="molecule type" value="mRNA"/>
</dbReference>
<feature type="non-terminal residue" evidence="1">
    <location>
        <position position="1"/>
    </location>
</feature>
<dbReference type="AlphaFoldDB" id="E7D1M3"/>
<name>E7D1M3_LATHE</name>
<reference evidence="1" key="1">
    <citation type="submission" date="2010-07" db="EMBL/GenBank/DDBJ databases">
        <title>Identification of Proteins Involved in Black Widow Spider Wrapping Silk Fibers.</title>
        <authorList>
            <person name="Nguyen A."/>
            <person name="Verduzco A."/>
            <person name="Vierra C."/>
        </authorList>
    </citation>
    <scope>NUCLEOTIDE SEQUENCE</scope>
</reference>
<accession>E7D1M3</accession>
<protein>
    <submittedName>
        <fullName evidence="1">Uncharacterized protein</fullName>
    </submittedName>
</protein>
<proteinExistence type="evidence at transcript level"/>
<sequence length="61" mass="6418">YNYTIWFGLHTACKQSGETVYTYRTEYTGGAGGGGNGGGATISMITEEDSLDKVVGQATTM</sequence>
<evidence type="ECO:0000313" key="1">
    <source>
        <dbReference type="EMBL" id="ADV40267.1"/>
    </source>
</evidence>